<proteinExistence type="predicted"/>
<dbReference type="AlphaFoldDB" id="A0A2S9K858"/>
<evidence type="ECO:0000259" key="1">
    <source>
        <dbReference type="Pfam" id="PF13391"/>
    </source>
</evidence>
<dbReference type="Pfam" id="PF13391">
    <property type="entry name" value="HNH_2"/>
    <property type="match status" value="1"/>
</dbReference>
<feature type="domain" description="HNH nuclease" evidence="1">
    <location>
        <begin position="209"/>
        <end position="261"/>
    </location>
</feature>
<sequence>MSLKSYQDKFRRLNVNVRAGRASPHKICMLLALLDLARSGGLAENRILFAPPLLERYQRFFAAVRTPSDHPNPYFPFFHLAGKLRGGAAGFWQLQPLPGRDTALAALSTARSLRDITDNIACATLDPELFALLQQPESLEALADTLSTHWLDRGLQDLRAVAARAGEVSRYEHQLRQGVALTAAEAPPPAYVRDPAFRRVVIELYDYRCAASGERFLLPTGEAMVEAAHIHPFSAAGDDDPRNGLALTPDMHWAMDRYLIAPGPDLKWHVSRLLDRRIPDFARLTQLHGQALFLPREARFTPKRESLEWRLTQLRQHRG</sequence>
<organism evidence="2 3">
    <name type="scientific">Malikia granosa</name>
    <dbReference type="NCBI Taxonomy" id="263067"/>
    <lineage>
        <taxon>Bacteria</taxon>
        <taxon>Pseudomonadati</taxon>
        <taxon>Pseudomonadota</taxon>
        <taxon>Betaproteobacteria</taxon>
        <taxon>Burkholderiales</taxon>
        <taxon>Comamonadaceae</taxon>
        <taxon>Malikia</taxon>
    </lineage>
</organism>
<dbReference type="Proteomes" id="UP000238589">
    <property type="component" value="Unassembled WGS sequence"/>
</dbReference>
<accession>A0A2S9K858</accession>
<evidence type="ECO:0000313" key="3">
    <source>
        <dbReference type="Proteomes" id="UP000238589"/>
    </source>
</evidence>
<dbReference type="PIRSF" id="PIRSF030850">
    <property type="entry name" value="UCP030850"/>
    <property type="match status" value="1"/>
</dbReference>
<gene>
    <name evidence="2" type="ORF">C6P64_02995</name>
</gene>
<evidence type="ECO:0000313" key="2">
    <source>
        <dbReference type="EMBL" id="PRD66643.1"/>
    </source>
</evidence>
<dbReference type="InterPro" id="IPR011396">
    <property type="entry name" value="PT_DNA_restrict"/>
</dbReference>
<dbReference type="InterPro" id="IPR003615">
    <property type="entry name" value="HNH_nuc"/>
</dbReference>
<name>A0A2S9K858_9BURK</name>
<dbReference type="EMBL" id="PVLQ01000011">
    <property type="protein sequence ID" value="PRD66643.1"/>
    <property type="molecule type" value="Genomic_DNA"/>
</dbReference>
<dbReference type="OrthoDB" id="9811869at2"/>
<comment type="caution">
    <text evidence="2">The sequence shown here is derived from an EMBL/GenBank/DDBJ whole genome shotgun (WGS) entry which is preliminary data.</text>
</comment>
<protein>
    <recommendedName>
        <fullName evidence="1">HNH nuclease domain-containing protein</fullName>
    </recommendedName>
</protein>
<reference evidence="2 3" key="1">
    <citation type="submission" date="2018-03" db="EMBL/GenBank/DDBJ databases">
        <title>Comparative genomics illustrates the genes involved in a hyperalkaliphilic mechanisms of Serpentinomonas isolated from highly-alkaline calcium-rich serpentinized springs.</title>
        <authorList>
            <person name="Suzuki S."/>
            <person name="Ishii S."/>
            <person name="Walworth N."/>
            <person name="Bird L."/>
            <person name="Kuenen J.G."/>
            <person name="Nealson K.H."/>
        </authorList>
    </citation>
    <scope>NUCLEOTIDE SEQUENCE [LARGE SCALE GENOMIC DNA]</scope>
    <source>
        <strain evidence="2 3">P1</strain>
    </source>
</reference>
<dbReference type="RefSeq" id="WP_105747105.1">
    <property type="nucleotide sequence ID" value="NZ_PVLQ01000011.1"/>
</dbReference>
<keyword evidence="3" id="KW-1185">Reference proteome</keyword>